<dbReference type="Proteomes" id="UP000805614">
    <property type="component" value="Unassembled WGS sequence"/>
</dbReference>
<reference evidence="2 3" key="1">
    <citation type="submission" date="2020-06" db="EMBL/GenBank/DDBJ databases">
        <title>Actinomadura xiongansis sp. nov., isolated from soil of Baiyangdian.</title>
        <authorList>
            <person name="Zhang X."/>
        </authorList>
    </citation>
    <scope>NUCLEOTIDE SEQUENCE [LARGE SCALE GENOMIC DNA]</scope>
    <source>
        <strain evidence="2 3">HBUM206468</strain>
    </source>
</reference>
<organism evidence="2 3">
    <name type="scientific">Actinomadura alba</name>
    <dbReference type="NCBI Taxonomy" id="406431"/>
    <lineage>
        <taxon>Bacteria</taxon>
        <taxon>Bacillati</taxon>
        <taxon>Actinomycetota</taxon>
        <taxon>Actinomycetes</taxon>
        <taxon>Streptosporangiales</taxon>
        <taxon>Thermomonosporaceae</taxon>
        <taxon>Actinomadura</taxon>
    </lineage>
</organism>
<name>A0ABR7LJW2_9ACTN</name>
<protein>
    <submittedName>
        <fullName evidence="2">Uncharacterized protein</fullName>
    </submittedName>
</protein>
<comment type="caution">
    <text evidence="2">The sequence shown here is derived from an EMBL/GenBank/DDBJ whole genome shotgun (WGS) entry which is preliminary data.</text>
</comment>
<dbReference type="EMBL" id="JABVEC010000002">
    <property type="protein sequence ID" value="MBC6464772.1"/>
    <property type="molecule type" value="Genomic_DNA"/>
</dbReference>
<feature type="region of interest" description="Disordered" evidence="1">
    <location>
        <begin position="467"/>
        <end position="488"/>
    </location>
</feature>
<proteinExistence type="predicted"/>
<evidence type="ECO:0000256" key="1">
    <source>
        <dbReference type="SAM" id="MobiDB-lite"/>
    </source>
</evidence>
<evidence type="ECO:0000313" key="3">
    <source>
        <dbReference type="Proteomes" id="UP000805614"/>
    </source>
</evidence>
<sequence length="563" mass="58902">MTESSTSETAEKSAESAKALRTQQAQANRQVAKLRAAVRERDDRLRELEERLVALEGSTTYRFGRIVVGAARRPGRRATRLPRELYRLWKHRDAPQRPGQSSDFTRGRSEVFDREEDRLLAASPAALEGSVRQLVIAGVFGPSTTADLAGFARTLPLFPHDGGLVLESSDADLVLVDVTAGAPGGPWAYLGEPGMYDRERTLGTLLDAARGRDLPVVLWPAGRGDEGELGGAATAPGLSRLDWDAIAVPGVSLLRFNPAWGAERDRTPLVIDPGVRLPLGVRRAVDAITATIGARVADPTPAELPQLLRRHSVTVAATPAQVPEQLASGAFVLCPAAVAGALPADLRAHVHVVTDPAALPETLSAVPLYDPRLALRTLFLRHSAPVRLAELCERLGIDADPAAGRRVTVVADVGSAADAARLADDVLAQSHRPAEVAFAPGAGLPGGALTAVTARLAEHGVTVCTRSAGDPAGRSGTATPGEAPWVAPWPTGARVPESHLADLVCAAECSGADAVGPAAGAPDHTFVAAVEPALVRRELYETGGAPAGWSAQGARLMSLDSRG</sequence>
<gene>
    <name evidence="2" type="ORF">HKK74_04565</name>
</gene>
<accession>A0ABR7LJW2</accession>
<evidence type="ECO:0000313" key="2">
    <source>
        <dbReference type="EMBL" id="MBC6464772.1"/>
    </source>
</evidence>
<feature type="region of interest" description="Disordered" evidence="1">
    <location>
        <begin position="1"/>
        <end position="26"/>
    </location>
</feature>
<dbReference type="RefSeq" id="WP_187241757.1">
    <property type="nucleotide sequence ID" value="NZ_BAAAOK010000008.1"/>
</dbReference>
<keyword evidence="3" id="KW-1185">Reference proteome</keyword>